<feature type="compositionally biased region" description="Acidic residues" evidence="1">
    <location>
        <begin position="113"/>
        <end position="123"/>
    </location>
</feature>
<reference evidence="2 3" key="1">
    <citation type="submission" date="2024-02" db="EMBL/GenBank/DDBJ databases">
        <title>De novo assembly and annotation of 12 fungi associated with fruit tree decline syndrome in Ontario, Canada.</title>
        <authorList>
            <person name="Sulman M."/>
            <person name="Ellouze W."/>
            <person name="Ilyukhin E."/>
        </authorList>
    </citation>
    <scope>NUCLEOTIDE SEQUENCE [LARGE SCALE GENOMIC DNA]</scope>
    <source>
        <strain evidence="2 3">M97-236</strain>
    </source>
</reference>
<feature type="region of interest" description="Disordered" evidence="1">
    <location>
        <begin position="20"/>
        <end position="69"/>
    </location>
</feature>
<proteinExistence type="predicted"/>
<feature type="region of interest" description="Disordered" evidence="1">
    <location>
        <begin position="159"/>
        <end position="195"/>
    </location>
</feature>
<comment type="caution">
    <text evidence="2">The sequence shown here is derived from an EMBL/GenBank/DDBJ whole genome shotgun (WGS) entry which is preliminary data.</text>
</comment>
<evidence type="ECO:0000313" key="3">
    <source>
        <dbReference type="Proteomes" id="UP001521222"/>
    </source>
</evidence>
<feature type="compositionally biased region" description="Low complexity" evidence="1">
    <location>
        <begin position="496"/>
        <end position="507"/>
    </location>
</feature>
<sequence>MGRNETSAFVLLSAPRTGWREPPRISDDLLKGPKGKAHEPTETLRRKVSAQAASGARSVMTPALTDDEAPVTAAKQALVARTIVSDNDGPLSDAPFDSSREMAISSFDGTFEQSEEYDGDAEDAQGPADTSSIVAEDDPEFVPETGAELDDEELLAGIEHDSDEDRKNASFPLSPLSSEPRTHQAKTPREGTEIIRPHPTDATKVIISYRYTVPSGNVYTQETEMPQVVPKPANALAQPGSIIVPEVEKSKVPRTKKGSPWTPVPDTSRYEWTRGVGGQQETWRVIVFFRRLDRDTYEYQDIYINTNMLANVDPNNKRFRTSYNKWILQFARRRDATYTQKVARVHWSVPERRALYTAINAFCAKFGIHHFGFAEACKMGTKQLQLIADAVNTAPNPLRMVPRGVDAVRGQIVSAHDKAQPKNKAIYDLLKTAASFRARIASGEAIPRAERKPQLAIPLTEFPVDPPVRATAPRTPGGRKRKRTATEEVSDDEPSSSELSSLPASEVGVDDGVSEHTWMTTDEEIQPGESEEQNWSDTEEKMTSVEGGDWVEVDEVGSSPPAKMARVA</sequence>
<feature type="region of interest" description="Disordered" evidence="1">
    <location>
        <begin position="457"/>
        <end position="568"/>
    </location>
</feature>
<dbReference type="EMBL" id="JAKIXB020000011">
    <property type="protein sequence ID" value="KAL1604209.1"/>
    <property type="molecule type" value="Genomic_DNA"/>
</dbReference>
<feature type="compositionally biased region" description="Basic and acidic residues" evidence="1">
    <location>
        <begin position="20"/>
        <end position="45"/>
    </location>
</feature>
<evidence type="ECO:0000256" key="1">
    <source>
        <dbReference type="SAM" id="MobiDB-lite"/>
    </source>
</evidence>
<name>A0ABR3RID8_9PLEO</name>
<feature type="compositionally biased region" description="Basic and acidic residues" evidence="1">
    <location>
        <begin position="159"/>
        <end position="168"/>
    </location>
</feature>
<feature type="compositionally biased region" description="Acidic residues" evidence="1">
    <location>
        <begin position="521"/>
        <end position="534"/>
    </location>
</feature>
<dbReference type="Proteomes" id="UP001521222">
    <property type="component" value="Unassembled WGS sequence"/>
</dbReference>
<organism evidence="2 3">
    <name type="scientific">Nothophoma quercina</name>
    <dbReference type="NCBI Taxonomy" id="749835"/>
    <lineage>
        <taxon>Eukaryota</taxon>
        <taxon>Fungi</taxon>
        <taxon>Dikarya</taxon>
        <taxon>Ascomycota</taxon>
        <taxon>Pezizomycotina</taxon>
        <taxon>Dothideomycetes</taxon>
        <taxon>Pleosporomycetidae</taxon>
        <taxon>Pleosporales</taxon>
        <taxon>Pleosporineae</taxon>
        <taxon>Didymellaceae</taxon>
        <taxon>Nothophoma</taxon>
    </lineage>
</organism>
<keyword evidence="3" id="KW-1185">Reference proteome</keyword>
<feature type="region of interest" description="Disordered" evidence="1">
    <location>
        <begin position="113"/>
        <end position="139"/>
    </location>
</feature>
<protein>
    <submittedName>
        <fullName evidence="2">Uncharacterized protein</fullName>
    </submittedName>
</protein>
<gene>
    <name evidence="2" type="ORF">SLS59_004002</name>
</gene>
<evidence type="ECO:0000313" key="2">
    <source>
        <dbReference type="EMBL" id="KAL1604209.1"/>
    </source>
</evidence>
<accession>A0ABR3RID8</accession>